<comment type="caution">
    <text evidence="2">The sequence shown here is derived from an EMBL/GenBank/DDBJ whole genome shotgun (WGS) entry which is preliminary data.</text>
</comment>
<protein>
    <submittedName>
        <fullName evidence="2">Uncharacterized protein</fullName>
    </submittedName>
</protein>
<evidence type="ECO:0000313" key="3">
    <source>
        <dbReference type="Proteomes" id="UP000324222"/>
    </source>
</evidence>
<name>A0A5B7F9L7_PORTR</name>
<sequence>MTSHPRDIHINTRPAITTSTNMHYDPQTSSHLHLHQTSHHHSLHKQIYTTTPPAPPDTPPSVGSCTSDQVKRIRGGWRVHDANSDQGELSGYISILGEAAHRRLGSHCPECPVGGGHWRPDRRNTQESSPQQDSIPLLRNQPTTSTPHHQHRLGTESWPSALGVEPPQVHGCRCTPRLLPIQIKLPRTAFFTNLFTVHREPASTPITPLPPGVLLA</sequence>
<dbReference type="Proteomes" id="UP000324222">
    <property type="component" value="Unassembled WGS sequence"/>
</dbReference>
<proteinExistence type="predicted"/>
<feature type="region of interest" description="Disordered" evidence="1">
    <location>
        <begin position="114"/>
        <end position="162"/>
    </location>
</feature>
<evidence type="ECO:0000256" key="1">
    <source>
        <dbReference type="SAM" id="MobiDB-lite"/>
    </source>
</evidence>
<dbReference type="EMBL" id="VSRR010005363">
    <property type="protein sequence ID" value="MPC42247.1"/>
    <property type="molecule type" value="Genomic_DNA"/>
</dbReference>
<reference evidence="2 3" key="1">
    <citation type="submission" date="2019-05" db="EMBL/GenBank/DDBJ databases">
        <title>Another draft genome of Portunus trituberculatus and its Hox gene families provides insights of decapod evolution.</title>
        <authorList>
            <person name="Jeong J.-H."/>
            <person name="Song I."/>
            <person name="Kim S."/>
            <person name="Choi T."/>
            <person name="Kim D."/>
            <person name="Ryu S."/>
            <person name="Kim W."/>
        </authorList>
    </citation>
    <scope>NUCLEOTIDE SEQUENCE [LARGE SCALE GENOMIC DNA]</scope>
    <source>
        <tissue evidence="2">Muscle</tissue>
    </source>
</reference>
<evidence type="ECO:0000313" key="2">
    <source>
        <dbReference type="EMBL" id="MPC42247.1"/>
    </source>
</evidence>
<dbReference type="AlphaFoldDB" id="A0A5B7F9L7"/>
<accession>A0A5B7F9L7</accession>
<organism evidence="2 3">
    <name type="scientific">Portunus trituberculatus</name>
    <name type="common">Swimming crab</name>
    <name type="synonym">Neptunus trituberculatus</name>
    <dbReference type="NCBI Taxonomy" id="210409"/>
    <lineage>
        <taxon>Eukaryota</taxon>
        <taxon>Metazoa</taxon>
        <taxon>Ecdysozoa</taxon>
        <taxon>Arthropoda</taxon>
        <taxon>Crustacea</taxon>
        <taxon>Multicrustacea</taxon>
        <taxon>Malacostraca</taxon>
        <taxon>Eumalacostraca</taxon>
        <taxon>Eucarida</taxon>
        <taxon>Decapoda</taxon>
        <taxon>Pleocyemata</taxon>
        <taxon>Brachyura</taxon>
        <taxon>Eubrachyura</taxon>
        <taxon>Portunoidea</taxon>
        <taxon>Portunidae</taxon>
        <taxon>Portuninae</taxon>
        <taxon>Portunus</taxon>
    </lineage>
</organism>
<feature type="compositionally biased region" description="Polar residues" evidence="1">
    <location>
        <begin position="126"/>
        <end position="147"/>
    </location>
</feature>
<gene>
    <name evidence="2" type="ORF">E2C01_035864</name>
</gene>
<keyword evidence="3" id="KW-1185">Reference proteome</keyword>